<dbReference type="PANTHER" id="PTHR43421:SF1">
    <property type="entry name" value="METALLOPROTEASE PMBA"/>
    <property type="match status" value="1"/>
</dbReference>
<keyword evidence="3" id="KW-1185">Reference proteome</keyword>
<organism evidence="2 3">
    <name type="scientific">Dielma fastidiosa</name>
    <dbReference type="NCBI Taxonomy" id="1034346"/>
    <lineage>
        <taxon>Bacteria</taxon>
        <taxon>Bacillati</taxon>
        <taxon>Bacillota</taxon>
        <taxon>Erysipelotrichia</taxon>
        <taxon>Erysipelotrichales</taxon>
        <taxon>Erysipelotrichaceae</taxon>
        <taxon>Dielma</taxon>
    </lineage>
</organism>
<evidence type="ECO:0000259" key="1">
    <source>
        <dbReference type="Pfam" id="PF19289"/>
    </source>
</evidence>
<dbReference type="GO" id="GO:0006508">
    <property type="term" value="P:proteolysis"/>
    <property type="evidence" value="ECO:0007669"/>
    <property type="project" value="InterPro"/>
</dbReference>
<dbReference type="GO" id="GO:0008237">
    <property type="term" value="F:metallopeptidase activity"/>
    <property type="evidence" value="ECO:0007669"/>
    <property type="project" value="InterPro"/>
</dbReference>
<evidence type="ECO:0000313" key="2">
    <source>
        <dbReference type="EMBL" id="PXX79624.1"/>
    </source>
</evidence>
<proteinExistence type="predicted"/>
<dbReference type="RefSeq" id="WP_022936996.1">
    <property type="nucleotide sequence ID" value="NZ_CABKRQ010000002.1"/>
</dbReference>
<accession>A0A318KNL1</accession>
<dbReference type="GO" id="GO:0005829">
    <property type="term" value="C:cytosol"/>
    <property type="evidence" value="ECO:0007669"/>
    <property type="project" value="TreeGrafter"/>
</dbReference>
<dbReference type="SUPFAM" id="SSF111283">
    <property type="entry name" value="Putative modulator of DNA gyrase, PmbA/TldD"/>
    <property type="match status" value="1"/>
</dbReference>
<feature type="domain" description="Metalloprotease TldD/E C-terminal" evidence="1">
    <location>
        <begin position="211"/>
        <end position="383"/>
    </location>
</feature>
<dbReference type="InterPro" id="IPR045569">
    <property type="entry name" value="Metalloprtase-TldD/E_C"/>
</dbReference>
<dbReference type="EMBL" id="QJKH01000005">
    <property type="protein sequence ID" value="PXX79624.1"/>
    <property type="molecule type" value="Genomic_DNA"/>
</dbReference>
<dbReference type="Pfam" id="PF19289">
    <property type="entry name" value="PmbA_TldD_3rd"/>
    <property type="match status" value="1"/>
</dbReference>
<comment type="caution">
    <text evidence="2">The sequence shown here is derived from an EMBL/GenBank/DDBJ whole genome shotgun (WGS) entry which is preliminary data.</text>
</comment>
<gene>
    <name evidence="2" type="ORF">DES51_10596</name>
</gene>
<dbReference type="PANTHER" id="PTHR43421">
    <property type="entry name" value="METALLOPROTEASE PMBA"/>
    <property type="match status" value="1"/>
</dbReference>
<name>A0A318KNL1_9FIRM</name>
<dbReference type="STRING" id="1034346.GCA_000313565_00689"/>
<dbReference type="AlphaFoldDB" id="A0A318KNL1"/>
<dbReference type="InterPro" id="IPR036059">
    <property type="entry name" value="TldD/PmbA_sf"/>
</dbReference>
<sequence>MKEKYKIKTEEYSFNIVASQLESVRCKNIEKTGYRIYENNFLGVSGILGEGSDEEGFRQARENLKLKIPYPFEPTKGIKKIRDLTSEKINPKQMIQDLEAYLSECRQLYPEFIFSNKVNWTVITIELTNESGTQLINRDQYLAASILLKHVDSADIFESAIEFASRSWDMALLRKETKAMLTGMRTAVDLPEDAVILTNWGLPAQKIITDLSGKAMGYQTSLFKDKMGEQVFNPEFSLIQTSADSQLMAPFFDAEGTVQEKDLPIIDQGRIVRCYTDKQCAQQFSYECSGAADGNYDDVPTLGCPNLDLRPNGKTVKELLDGRLGIIIVAASGGDTSPAGNFATPVQYALLTDGEQMLGHLPEFQISGSIYDLFGKDYIGYSSDKLIFNQNLLAIRAKIQKLN</sequence>
<dbReference type="InterPro" id="IPR047657">
    <property type="entry name" value="PmbA"/>
</dbReference>
<dbReference type="Proteomes" id="UP000247612">
    <property type="component" value="Unassembled WGS sequence"/>
</dbReference>
<evidence type="ECO:0000313" key="3">
    <source>
        <dbReference type="Proteomes" id="UP000247612"/>
    </source>
</evidence>
<protein>
    <submittedName>
        <fullName evidence="2">PmbA protein</fullName>
    </submittedName>
</protein>
<dbReference type="OrthoDB" id="44275at2"/>
<reference evidence="2 3" key="1">
    <citation type="submission" date="2018-05" db="EMBL/GenBank/DDBJ databases">
        <title>Genomic Encyclopedia of Type Strains, Phase IV (KMG-IV): sequencing the most valuable type-strain genomes for metagenomic binning, comparative biology and taxonomic classification.</title>
        <authorList>
            <person name="Goeker M."/>
        </authorList>
    </citation>
    <scope>NUCLEOTIDE SEQUENCE [LARGE SCALE GENOMIC DNA]</scope>
    <source>
        <strain evidence="2 3">JC118</strain>
    </source>
</reference>